<evidence type="ECO:0000256" key="7">
    <source>
        <dbReference type="ARBA" id="ARBA00022840"/>
    </source>
</evidence>
<sequence>MKLQDLKNKKIVVLGMGINHEKLASHLRKHQIQFDTIEQWKNPDELVTKLEKYQVVFRTPGLPFLSEAVQRVIRRGGRVTSQTQLFFGLCPAPIIGVTGTKGKGTTATLLSKILEMGSGRKIWLAGNIGLDPFDFLEKLRPEDLVVLELSSFQLQDMSRSPHVAVVLKITPEHLDHHRDFREYVLAKENIVKHQKNTDFAVVNYDSEVTREFAKFSLGKIFWNSTEEPVKPGCFIRSEKIILADEKREIEVMQTGEVRLLGRFNLENVTAAIAAAAAVGVSDPVVIREVVSGFEGLPHRLEFVRSVGNVKFYNDSFATTPETTMAALSAFSEPTVLIVGGSEKNADYTQLGSTIAGSKVAALLPIGKTGPRIAESARRAGYRGKILDRAFGNMEEIVVVANEVARPGDVVLLSPASASLDMFSNYKHRGELFKKFVSRLK</sequence>
<evidence type="ECO:0000313" key="14">
    <source>
        <dbReference type="Proteomes" id="UP000176547"/>
    </source>
</evidence>
<dbReference type="Gene3D" id="3.40.1190.10">
    <property type="entry name" value="Mur-like, catalytic domain"/>
    <property type="match status" value="1"/>
</dbReference>
<feature type="binding site" evidence="9">
    <location>
        <begin position="99"/>
        <end position="105"/>
    </location>
    <ligand>
        <name>ATP</name>
        <dbReference type="ChEBI" id="CHEBI:30616"/>
    </ligand>
</feature>
<dbReference type="GO" id="GO:0008360">
    <property type="term" value="P:regulation of cell shape"/>
    <property type="evidence" value="ECO:0007669"/>
    <property type="project" value="UniProtKB-KW"/>
</dbReference>
<dbReference type="GO" id="GO:0005524">
    <property type="term" value="F:ATP binding"/>
    <property type="evidence" value="ECO:0007669"/>
    <property type="project" value="UniProtKB-UniRule"/>
</dbReference>
<keyword evidence="7 9" id="KW-0067">ATP-binding</keyword>
<dbReference type="Proteomes" id="UP000176547">
    <property type="component" value="Unassembled WGS sequence"/>
</dbReference>
<dbReference type="Gene3D" id="3.90.190.20">
    <property type="entry name" value="Mur ligase, C-terminal domain"/>
    <property type="match status" value="1"/>
</dbReference>
<dbReference type="HAMAP" id="MF_00639">
    <property type="entry name" value="MurD"/>
    <property type="match status" value="1"/>
</dbReference>
<dbReference type="InterPro" id="IPR036615">
    <property type="entry name" value="Mur_ligase_C_dom_sf"/>
</dbReference>
<gene>
    <name evidence="9" type="primary">murD</name>
    <name evidence="13" type="ORF">A3K06_02195</name>
</gene>
<dbReference type="SUPFAM" id="SSF53623">
    <property type="entry name" value="MurD-like peptide ligases, catalytic domain"/>
    <property type="match status" value="1"/>
</dbReference>
<evidence type="ECO:0000256" key="8">
    <source>
        <dbReference type="ARBA" id="ARBA00023306"/>
    </source>
</evidence>
<keyword evidence="9 10" id="KW-0133">Cell shape</keyword>
<dbReference type="GO" id="GO:0004326">
    <property type="term" value="F:tetrahydrofolylpolyglutamate synthase activity"/>
    <property type="evidence" value="ECO:0007669"/>
    <property type="project" value="InterPro"/>
</dbReference>
<organism evidence="13 14">
    <name type="scientific">Candidatus Doudnabacteria bacterium RIFCSPHIGHO2_01_52_17</name>
    <dbReference type="NCBI Taxonomy" id="1817820"/>
    <lineage>
        <taxon>Bacteria</taxon>
        <taxon>Candidatus Doudnaibacteriota</taxon>
    </lineage>
</organism>
<comment type="similarity">
    <text evidence="9">Belongs to the MurCDEF family.</text>
</comment>
<keyword evidence="3 9" id="KW-0963">Cytoplasm</keyword>
<dbReference type="GO" id="GO:0008764">
    <property type="term" value="F:UDP-N-acetylmuramoylalanine-D-glutamate ligase activity"/>
    <property type="evidence" value="ECO:0007669"/>
    <property type="project" value="UniProtKB-UniRule"/>
</dbReference>
<dbReference type="AlphaFoldDB" id="A0A1F5NAC4"/>
<dbReference type="GO" id="GO:0051301">
    <property type="term" value="P:cell division"/>
    <property type="evidence" value="ECO:0007669"/>
    <property type="project" value="UniProtKB-KW"/>
</dbReference>
<keyword evidence="5 9" id="KW-0132">Cell division</keyword>
<dbReference type="EMBL" id="MFEG01000061">
    <property type="protein sequence ID" value="OGE74534.1"/>
    <property type="molecule type" value="Genomic_DNA"/>
</dbReference>
<evidence type="ECO:0000313" key="13">
    <source>
        <dbReference type="EMBL" id="OGE74534.1"/>
    </source>
</evidence>
<evidence type="ECO:0000256" key="10">
    <source>
        <dbReference type="RuleBase" id="RU003664"/>
    </source>
</evidence>
<evidence type="ECO:0000256" key="1">
    <source>
        <dbReference type="ARBA" id="ARBA00004496"/>
    </source>
</evidence>
<comment type="pathway">
    <text evidence="2 9 10">Cell wall biogenesis; peptidoglycan biosynthesis.</text>
</comment>
<accession>A0A1F5NAC4</accession>
<keyword evidence="6 9" id="KW-0547">Nucleotide-binding</keyword>
<dbReference type="PANTHER" id="PTHR43692">
    <property type="entry name" value="UDP-N-ACETYLMURAMOYLALANINE--D-GLUTAMATE LIGASE"/>
    <property type="match status" value="1"/>
</dbReference>
<evidence type="ECO:0000256" key="2">
    <source>
        <dbReference type="ARBA" id="ARBA00004752"/>
    </source>
</evidence>
<dbReference type="PROSITE" id="PS01011">
    <property type="entry name" value="FOLYLPOLYGLU_SYNT_1"/>
    <property type="match status" value="1"/>
</dbReference>
<evidence type="ECO:0000256" key="9">
    <source>
        <dbReference type="HAMAP-Rule" id="MF_00639"/>
    </source>
</evidence>
<dbReference type="GO" id="GO:0071555">
    <property type="term" value="P:cell wall organization"/>
    <property type="evidence" value="ECO:0007669"/>
    <property type="project" value="UniProtKB-KW"/>
</dbReference>
<evidence type="ECO:0000256" key="3">
    <source>
        <dbReference type="ARBA" id="ARBA00022490"/>
    </source>
</evidence>
<keyword evidence="9 10" id="KW-0573">Peptidoglycan synthesis</keyword>
<comment type="function">
    <text evidence="9 10">Cell wall formation. Catalyzes the addition of glutamate to the nucleotide precursor UDP-N-acetylmuramoyl-L-alanine (UMA).</text>
</comment>
<keyword evidence="8 9" id="KW-0131">Cell cycle</keyword>
<feature type="domain" description="Mur ligase C-terminal" evidence="11">
    <location>
        <begin position="298"/>
        <end position="415"/>
    </location>
</feature>
<name>A0A1F5NAC4_9BACT</name>
<dbReference type="GO" id="GO:0005737">
    <property type="term" value="C:cytoplasm"/>
    <property type="evidence" value="ECO:0007669"/>
    <property type="project" value="UniProtKB-SubCell"/>
</dbReference>
<dbReference type="UniPathway" id="UPA00219"/>
<keyword evidence="9 10" id="KW-0961">Cell wall biogenesis/degradation</keyword>
<dbReference type="InterPro" id="IPR013221">
    <property type="entry name" value="Mur_ligase_cen"/>
</dbReference>
<dbReference type="GO" id="GO:0009252">
    <property type="term" value="P:peptidoglycan biosynthetic process"/>
    <property type="evidence" value="ECO:0007669"/>
    <property type="project" value="UniProtKB-UniRule"/>
</dbReference>
<feature type="domain" description="Mur ligase central" evidence="12">
    <location>
        <begin position="97"/>
        <end position="275"/>
    </location>
</feature>
<comment type="subcellular location">
    <subcellularLocation>
        <location evidence="1 9 10">Cytoplasm</location>
    </subcellularLocation>
</comment>
<evidence type="ECO:0000259" key="11">
    <source>
        <dbReference type="Pfam" id="PF02875"/>
    </source>
</evidence>
<evidence type="ECO:0000256" key="4">
    <source>
        <dbReference type="ARBA" id="ARBA00022598"/>
    </source>
</evidence>
<dbReference type="Pfam" id="PF08245">
    <property type="entry name" value="Mur_ligase_M"/>
    <property type="match status" value="1"/>
</dbReference>
<dbReference type="SUPFAM" id="SSF53244">
    <property type="entry name" value="MurD-like peptide ligases, peptide-binding domain"/>
    <property type="match status" value="1"/>
</dbReference>
<dbReference type="InterPro" id="IPR004101">
    <property type="entry name" value="Mur_ligase_C"/>
</dbReference>
<evidence type="ECO:0000256" key="6">
    <source>
        <dbReference type="ARBA" id="ARBA00022741"/>
    </source>
</evidence>
<reference evidence="13 14" key="1">
    <citation type="journal article" date="2016" name="Nat. Commun.">
        <title>Thousands of microbial genomes shed light on interconnected biogeochemical processes in an aquifer system.</title>
        <authorList>
            <person name="Anantharaman K."/>
            <person name="Brown C.T."/>
            <person name="Hug L.A."/>
            <person name="Sharon I."/>
            <person name="Castelle C.J."/>
            <person name="Probst A.J."/>
            <person name="Thomas B.C."/>
            <person name="Singh A."/>
            <person name="Wilkins M.J."/>
            <person name="Karaoz U."/>
            <person name="Brodie E.L."/>
            <person name="Williams K.H."/>
            <person name="Hubbard S.S."/>
            <person name="Banfield J.F."/>
        </authorList>
    </citation>
    <scope>NUCLEOTIDE SEQUENCE [LARGE SCALE GENOMIC DNA]</scope>
</reference>
<dbReference type="NCBIfam" id="TIGR01087">
    <property type="entry name" value="murD"/>
    <property type="match status" value="1"/>
</dbReference>
<keyword evidence="4 9" id="KW-0436">Ligase</keyword>
<evidence type="ECO:0000256" key="5">
    <source>
        <dbReference type="ARBA" id="ARBA00022618"/>
    </source>
</evidence>
<comment type="catalytic activity">
    <reaction evidence="9 10">
        <text>UDP-N-acetyl-alpha-D-muramoyl-L-alanine + D-glutamate + ATP = UDP-N-acetyl-alpha-D-muramoyl-L-alanyl-D-glutamate + ADP + phosphate + H(+)</text>
        <dbReference type="Rhea" id="RHEA:16429"/>
        <dbReference type="ChEBI" id="CHEBI:15378"/>
        <dbReference type="ChEBI" id="CHEBI:29986"/>
        <dbReference type="ChEBI" id="CHEBI:30616"/>
        <dbReference type="ChEBI" id="CHEBI:43474"/>
        <dbReference type="ChEBI" id="CHEBI:83898"/>
        <dbReference type="ChEBI" id="CHEBI:83900"/>
        <dbReference type="ChEBI" id="CHEBI:456216"/>
        <dbReference type="EC" id="6.3.2.9"/>
    </reaction>
</comment>
<evidence type="ECO:0000259" key="12">
    <source>
        <dbReference type="Pfam" id="PF08245"/>
    </source>
</evidence>
<proteinExistence type="inferred from homology"/>
<comment type="caution">
    <text evidence="13">The sequence shown here is derived from an EMBL/GenBank/DDBJ whole genome shotgun (WGS) entry which is preliminary data.</text>
</comment>
<dbReference type="InterPro" id="IPR018109">
    <property type="entry name" value="Folylpolyglutamate_synth_CS"/>
</dbReference>
<protein>
    <recommendedName>
        <fullName evidence="9 10">UDP-N-acetylmuramoylalanine--D-glutamate ligase</fullName>
        <ecNumber evidence="9 10">6.3.2.9</ecNumber>
    </recommendedName>
    <alternativeName>
        <fullName evidence="9">D-glutamic acid-adding enzyme</fullName>
    </alternativeName>
    <alternativeName>
        <fullName evidence="9">UDP-N-acetylmuramoyl-L-alanyl-D-glutamate synthetase</fullName>
    </alternativeName>
</protein>
<dbReference type="EC" id="6.3.2.9" evidence="9 10"/>
<dbReference type="InterPro" id="IPR005762">
    <property type="entry name" value="MurD"/>
</dbReference>
<dbReference type="Pfam" id="PF02875">
    <property type="entry name" value="Mur_ligase_C"/>
    <property type="match status" value="1"/>
</dbReference>
<dbReference type="InterPro" id="IPR036565">
    <property type="entry name" value="Mur-like_cat_sf"/>
</dbReference>
<dbReference type="PANTHER" id="PTHR43692:SF1">
    <property type="entry name" value="UDP-N-ACETYLMURAMOYLALANINE--D-GLUTAMATE LIGASE"/>
    <property type="match status" value="1"/>
</dbReference>